<sequence>METGLYIIGTARVVGIIMSNLLEGIIAIFNLVRYKLSTLNIKS</sequence>
<proteinExistence type="predicted"/>
<gene>
    <name evidence="2" type="ordered locus">Ssol_2813</name>
</gene>
<organism evidence="2">
    <name type="scientific">Saccharolobus solfataricus (strain 98/2)</name>
    <name type="common">Sulfolobus solfataricus</name>
    <dbReference type="NCBI Taxonomy" id="555311"/>
    <lineage>
        <taxon>Archaea</taxon>
        <taxon>Thermoproteota</taxon>
        <taxon>Thermoprotei</taxon>
        <taxon>Sulfolobales</taxon>
        <taxon>Sulfolobaceae</taxon>
        <taxon>Saccharolobus</taxon>
    </lineage>
</organism>
<accession>D0KPZ0</accession>
<dbReference type="AlphaFoldDB" id="D0KPZ0"/>
<keyword evidence="1" id="KW-0472">Membrane</keyword>
<reference evidence="2" key="1">
    <citation type="submission" date="2009-10" db="EMBL/GenBank/DDBJ databases">
        <title>Complete sequence of Sulfolobus solfataricus 98/2.</title>
        <authorList>
            <consortium name="US DOE Joint Genome Institute"/>
            <person name="Lucas S."/>
            <person name="Copeland A."/>
            <person name="Lapidus A."/>
            <person name="Glavina del Rio T."/>
            <person name="Tice H."/>
            <person name="Bruce D."/>
            <person name="Goodwin L."/>
            <person name="Pitluck S."/>
            <person name="Munk A.C."/>
            <person name="Brettin T."/>
            <person name="Detter J.C."/>
            <person name="Han C."/>
            <person name="Tapia R."/>
            <person name="Larimer F."/>
            <person name="Land M."/>
            <person name="Hauser L."/>
            <person name="Kyrpides N."/>
            <person name="Ovchinnikova G."/>
            <person name="Mead D."/>
        </authorList>
    </citation>
    <scope>NUCLEOTIDE SEQUENCE [LARGE SCALE GENOMIC DNA]</scope>
    <source>
        <strain evidence="2">98/2</strain>
    </source>
</reference>
<feature type="transmembrane region" description="Helical" evidence="1">
    <location>
        <begin position="6"/>
        <end position="32"/>
    </location>
</feature>
<dbReference type="HOGENOM" id="CLU_3228008_0_0_2"/>
<keyword evidence="1" id="KW-1133">Transmembrane helix</keyword>
<name>D0KPZ0_SACS9</name>
<keyword evidence="1" id="KW-0812">Transmembrane</keyword>
<protein>
    <submittedName>
        <fullName evidence="2">Uncharacterized protein</fullName>
    </submittedName>
</protein>
<dbReference type="EMBL" id="CP001800">
    <property type="protein sequence ID" value="ACX92894.1"/>
    <property type="molecule type" value="Genomic_DNA"/>
</dbReference>
<evidence type="ECO:0000313" key="2">
    <source>
        <dbReference type="EMBL" id="ACX92894.1"/>
    </source>
</evidence>
<evidence type="ECO:0000256" key="1">
    <source>
        <dbReference type="SAM" id="Phobius"/>
    </source>
</evidence>
<dbReference type="KEGG" id="sol:Ssol_2813"/>